<feature type="binding site" evidence="3">
    <location>
        <position position="424"/>
    </location>
    <ligand>
        <name>Mn(2+)</name>
        <dbReference type="ChEBI" id="CHEBI:29035"/>
    </ligand>
</feature>
<evidence type="ECO:0000256" key="3">
    <source>
        <dbReference type="PIRSR" id="PIRSR602480-1"/>
    </source>
</evidence>
<evidence type="ECO:0000256" key="2">
    <source>
        <dbReference type="ARBA" id="ARBA00022679"/>
    </source>
</evidence>
<comment type="similarity">
    <text evidence="1 4">Belongs to the class-II DAHP synthase family.</text>
</comment>
<dbReference type="OrthoDB" id="9766852at2"/>
<evidence type="ECO:0000256" key="1">
    <source>
        <dbReference type="ARBA" id="ARBA00008911"/>
    </source>
</evidence>
<keyword evidence="2 4" id="KW-0808">Transferase</keyword>
<dbReference type="GO" id="GO:0009073">
    <property type="term" value="P:aromatic amino acid family biosynthetic process"/>
    <property type="evidence" value="ECO:0007669"/>
    <property type="project" value="InterPro"/>
</dbReference>
<dbReference type="EC" id="2.5.1.54" evidence="4"/>
<evidence type="ECO:0000313" key="5">
    <source>
        <dbReference type="EMBL" id="THD74875.1"/>
    </source>
</evidence>
<gene>
    <name evidence="5" type="ORF">E7681_07920</name>
</gene>
<dbReference type="PANTHER" id="PTHR21337">
    <property type="entry name" value="PHOSPHO-2-DEHYDRO-3-DEOXYHEPTONATE ALDOLASE 1, 2"/>
    <property type="match status" value="1"/>
</dbReference>
<evidence type="ECO:0000313" key="6">
    <source>
        <dbReference type="Proteomes" id="UP000306113"/>
    </source>
</evidence>
<feature type="binding site" evidence="3">
    <location>
        <position position="68"/>
    </location>
    <ligand>
        <name>Mn(2+)</name>
        <dbReference type="ChEBI" id="CHEBI:29035"/>
    </ligand>
</feature>
<dbReference type="InterPro" id="IPR013785">
    <property type="entry name" value="Aldolase_TIM"/>
</dbReference>
<keyword evidence="3" id="KW-0464">Manganese</keyword>
<keyword evidence="3" id="KW-0170">Cobalt</keyword>
<feature type="binding site" evidence="3">
    <location>
        <position position="107"/>
    </location>
    <ligand>
        <name>phosphoenolpyruvate</name>
        <dbReference type="ChEBI" id="CHEBI:58702"/>
    </ligand>
</feature>
<evidence type="ECO:0000256" key="4">
    <source>
        <dbReference type="RuleBase" id="RU363071"/>
    </source>
</evidence>
<keyword evidence="3" id="KW-0104">Cadmium</keyword>
<dbReference type="Gene3D" id="3.20.20.70">
    <property type="entry name" value="Aldolase class I"/>
    <property type="match status" value="1"/>
</dbReference>
<dbReference type="AlphaFoldDB" id="A0A4S3MBZ0"/>
<name>A0A4S3MBZ0_9RHOB</name>
<feature type="binding site" evidence="3">
    <location>
        <position position="394"/>
    </location>
    <ligand>
        <name>Mn(2+)</name>
        <dbReference type="ChEBI" id="CHEBI:29035"/>
    </ligand>
</feature>
<feature type="binding site" evidence="3">
    <location>
        <position position="320"/>
    </location>
    <ligand>
        <name>phosphoenolpyruvate</name>
        <dbReference type="ChEBI" id="CHEBI:58702"/>
    </ligand>
</feature>
<proteinExistence type="inferred from homology"/>
<dbReference type="SUPFAM" id="SSF51569">
    <property type="entry name" value="Aldolase"/>
    <property type="match status" value="1"/>
</dbReference>
<reference evidence="5 6" key="1">
    <citation type="submission" date="2019-04" db="EMBL/GenBank/DDBJ databases">
        <title>Draft genome sequence of Youngimonas vesicularis.</title>
        <authorList>
            <person name="Hameed A."/>
        </authorList>
    </citation>
    <scope>NUCLEOTIDE SEQUENCE [LARGE SCALE GENOMIC DNA]</scope>
    <source>
        <strain evidence="5 6">CC-AMW-E</strain>
    </source>
</reference>
<dbReference type="NCBIfam" id="TIGR01358">
    <property type="entry name" value="DAHP_synth_II"/>
    <property type="match status" value="1"/>
</dbReference>
<dbReference type="PANTHER" id="PTHR21337:SF0">
    <property type="entry name" value="PHOSPHO-2-DEHYDRO-3-DEOXYHEPTONATE ALDOLASE"/>
    <property type="match status" value="1"/>
</dbReference>
<comment type="catalytic activity">
    <reaction evidence="4">
        <text>D-erythrose 4-phosphate + phosphoenolpyruvate + H2O = 7-phospho-2-dehydro-3-deoxy-D-arabino-heptonate + phosphate</text>
        <dbReference type="Rhea" id="RHEA:14717"/>
        <dbReference type="ChEBI" id="CHEBI:15377"/>
        <dbReference type="ChEBI" id="CHEBI:16897"/>
        <dbReference type="ChEBI" id="CHEBI:43474"/>
        <dbReference type="ChEBI" id="CHEBI:58394"/>
        <dbReference type="ChEBI" id="CHEBI:58702"/>
        <dbReference type="EC" id="2.5.1.54"/>
    </reaction>
</comment>
<protein>
    <recommendedName>
        <fullName evidence="4">Phospho-2-dehydro-3-deoxyheptonate aldolase</fullName>
        <ecNumber evidence="4">2.5.1.54</ecNumber>
    </recommendedName>
</protein>
<accession>A0A4S3MBZ0</accession>
<dbReference type="Proteomes" id="UP000306113">
    <property type="component" value="Unassembled WGS sequence"/>
</dbReference>
<comment type="cofactor">
    <cofactor evidence="3">
        <name>Mn(2+)</name>
        <dbReference type="ChEBI" id="CHEBI:29035"/>
    </cofactor>
    <cofactor evidence="3">
        <name>Co(2+)</name>
        <dbReference type="ChEBI" id="CHEBI:48828"/>
    </cofactor>
    <cofactor evidence="3">
        <name>Cd(2+)</name>
        <dbReference type="ChEBI" id="CHEBI:48775"/>
    </cofactor>
    <text evidence="3">Binds 1 divalent cation per subunit. The enzyme is active with manganese, cobalt or cadmium ions.</text>
</comment>
<dbReference type="GO" id="GO:0003849">
    <property type="term" value="F:3-deoxy-7-phosphoheptulonate synthase activity"/>
    <property type="evidence" value="ECO:0007669"/>
    <property type="project" value="UniProtKB-EC"/>
</dbReference>
<feature type="binding site" evidence="3">
    <location>
        <position position="352"/>
    </location>
    <ligand>
        <name>Mn(2+)</name>
        <dbReference type="ChEBI" id="CHEBI:29035"/>
    </ligand>
</feature>
<comment type="caution">
    <text evidence="5">The sequence shown here is derived from an EMBL/GenBank/DDBJ whole genome shotgun (WGS) entry which is preliminary data.</text>
</comment>
<dbReference type="InterPro" id="IPR002480">
    <property type="entry name" value="DAHP_synth_2"/>
</dbReference>
<dbReference type="EMBL" id="SSMD01000003">
    <property type="protein sequence ID" value="THD74875.1"/>
    <property type="molecule type" value="Genomic_DNA"/>
</dbReference>
<feature type="binding site" evidence="3">
    <location>
        <position position="289"/>
    </location>
    <ligand>
        <name>phosphoenolpyruvate</name>
        <dbReference type="ChEBI" id="CHEBI:58702"/>
    </ligand>
</feature>
<dbReference type="Pfam" id="PF01474">
    <property type="entry name" value="DAHP_synth_2"/>
    <property type="match status" value="1"/>
</dbReference>
<organism evidence="5 6">
    <name type="scientific">Thalassobius vesicularis</name>
    <dbReference type="NCBI Taxonomy" id="1294297"/>
    <lineage>
        <taxon>Bacteria</taxon>
        <taxon>Pseudomonadati</taxon>
        <taxon>Pseudomonadota</taxon>
        <taxon>Alphaproteobacteria</taxon>
        <taxon>Rhodobacterales</taxon>
        <taxon>Roseobacteraceae</taxon>
        <taxon>Thalassovita</taxon>
    </lineage>
</organism>
<keyword evidence="6" id="KW-1185">Reference proteome</keyword>
<dbReference type="RefSeq" id="WP_136338731.1">
    <property type="nucleotide sequence ID" value="NZ_SSMD01000003.1"/>
</dbReference>
<sequence length="456" mass="50024">MSEWQKTDWRAKPRVQMPDYTDAAELTAVEAQLSKYPPLVFAGEARKLKKALGAASRGEAFLLQGGDCAESFEQFSANAIRDTFKVMLQMAMVLTFGAKVPVVKVGRMAGQFAKPRSAPTETVGGVELPSYRGDIINELDFTSQARIPDPKKMLQAYTQSAATLNLLRAFSTGGYADIHQVHQWTLGFTEGEKAAKYREMANRISDTLDFMMAAGVDSASNHSLQTVDFYTSHEALLLEYEEALTRLDSTSGKWLAGSGHMLWIGDRTRQPDGAHVEFLRGVLNPIGLKCGPTTTAEDLKVLLHKLNPTNEAGRLTLIARFGAGKVGENLPRLIKAVKEEGANVVWTCDPMHGNTIKSATGYKTRPFESVLREVREFFAIHKAEGTIPGGVHFEMTGQDVTECTGGVRAVTEENLSDRYHTACDPRLNASQSLELAFLVAEELSAYRAEKLQAEAV</sequence>